<organism evidence="2">
    <name type="scientific">Candidatus Kentrum sp. LPFa</name>
    <dbReference type="NCBI Taxonomy" id="2126335"/>
    <lineage>
        <taxon>Bacteria</taxon>
        <taxon>Pseudomonadati</taxon>
        <taxon>Pseudomonadota</taxon>
        <taxon>Gammaproteobacteria</taxon>
        <taxon>Candidatus Kentrum</taxon>
    </lineage>
</organism>
<keyword evidence="1" id="KW-0472">Membrane</keyword>
<accession>A0A450WQD5</accession>
<feature type="transmembrane region" description="Helical" evidence="1">
    <location>
        <begin position="87"/>
        <end position="111"/>
    </location>
</feature>
<dbReference type="Pfam" id="PF05987">
    <property type="entry name" value="DUF898"/>
    <property type="match status" value="1"/>
</dbReference>
<evidence type="ECO:0000313" key="2">
    <source>
        <dbReference type="EMBL" id="VFK19266.1"/>
    </source>
</evidence>
<reference evidence="2" key="1">
    <citation type="submission" date="2019-02" db="EMBL/GenBank/DDBJ databases">
        <authorList>
            <person name="Gruber-Vodicka R. H."/>
            <person name="Seah K. B. B."/>
        </authorList>
    </citation>
    <scope>NUCLEOTIDE SEQUENCE</scope>
    <source>
        <strain evidence="2">BECK_S312</strain>
        <strain evidence="3">BECK_S426</strain>
    </source>
</reference>
<dbReference type="EMBL" id="CAADFP010000218">
    <property type="protein sequence ID" value="VFK33660.1"/>
    <property type="molecule type" value="Genomic_DNA"/>
</dbReference>
<name>A0A450WQD5_9GAMM</name>
<proteinExistence type="predicted"/>
<dbReference type="InterPro" id="IPR010295">
    <property type="entry name" value="DUF898"/>
</dbReference>
<evidence type="ECO:0000313" key="3">
    <source>
        <dbReference type="EMBL" id="VFK33660.1"/>
    </source>
</evidence>
<feature type="transmembrane region" description="Helical" evidence="1">
    <location>
        <begin position="39"/>
        <end position="58"/>
    </location>
</feature>
<dbReference type="AlphaFoldDB" id="A0A450WQD5"/>
<evidence type="ECO:0000256" key="1">
    <source>
        <dbReference type="SAM" id="Phobius"/>
    </source>
</evidence>
<sequence>MIVPGVIIAAGLGFVAPLIEMEFGFFVQYTDGTRVNSSNVFWIPIIAIVFLLLVSKVYRTLCRNLLIRTMKLGDTVNFDSSVHPIGFLWISLSNLVAIILSIGLLAPWAAIRRYRYLCSSTAYRIEGDSNVFVDNERWKRSALGEELAEFEGLDVSI</sequence>
<keyword evidence="1" id="KW-0812">Transmembrane</keyword>
<keyword evidence="1" id="KW-1133">Transmembrane helix</keyword>
<dbReference type="EMBL" id="CAADFM010000219">
    <property type="protein sequence ID" value="VFK19266.1"/>
    <property type="molecule type" value="Genomic_DNA"/>
</dbReference>
<protein>
    <submittedName>
        <fullName evidence="2">Uncharacterized protein</fullName>
    </submittedName>
</protein>
<gene>
    <name evidence="2" type="ORF">BECKLPF1236A_GA0070988_102192</name>
    <name evidence="3" type="ORF">BECKLPF1236C_GA0070990_102182</name>
</gene>
<feature type="transmembrane region" description="Helical" evidence="1">
    <location>
        <begin position="6"/>
        <end position="27"/>
    </location>
</feature>